<dbReference type="RefSeq" id="WP_079698949.1">
    <property type="nucleotide sequence ID" value="NZ_SLUK01000003.1"/>
</dbReference>
<organism evidence="2 3">
    <name type="scientific">Harryflintia acetispora</name>
    <dbReference type="NCBI Taxonomy" id="1849041"/>
    <lineage>
        <taxon>Bacteria</taxon>
        <taxon>Bacillati</taxon>
        <taxon>Bacillota</taxon>
        <taxon>Clostridia</taxon>
        <taxon>Eubacteriales</taxon>
        <taxon>Oscillospiraceae</taxon>
        <taxon>Harryflintia</taxon>
    </lineage>
</organism>
<evidence type="ECO:0000313" key="3">
    <source>
        <dbReference type="Proteomes" id="UP000294682"/>
    </source>
</evidence>
<feature type="transmembrane region" description="Helical" evidence="1">
    <location>
        <begin position="162"/>
        <end position="183"/>
    </location>
</feature>
<proteinExistence type="predicted"/>
<dbReference type="Proteomes" id="UP000294682">
    <property type="component" value="Unassembled WGS sequence"/>
</dbReference>
<keyword evidence="3" id="KW-1185">Reference proteome</keyword>
<keyword evidence="1" id="KW-0812">Transmembrane</keyword>
<sequence length="291" mass="31706">MTRLHRFLNTFGFGIFPLLCAVAFGIAIFFMGRELLYPQLAGEPVTITAVQDEDTGSLVWAYTYDGTLRREAAGQRDGDYPGMTALGYYLPRTGSLWPRSNPPFWGLIFFLLPFTLVLGGWGLFFLLRGTKVKVSVHRPPRGLRSYSASASIDMKGTPNGTIVCLVGLLLLGICSFTLCTQLLPRLGAREISAEVTEVVRPGREYLVLPLDAGEGGEPIQVTDLGGIFTEDYLPGLRDNFYYSPAAGRAAVMLDADSSCVLLFVTGVIGVMLLFIGTYVLVRAPKDEEVAA</sequence>
<dbReference type="AlphaFoldDB" id="A0A9X8Y8M3"/>
<name>A0A9X8Y8M3_9FIRM</name>
<evidence type="ECO:0000256" key="1">
    <source>
        <dbReference type="SAM" id="Phobius"/>
    </source>
</evidence>
<evidence type="ECO:0000313" key="2">
    <source>
        <dbReference type="EMBL" id="TCL44094.1"/>
    </source>
</evidence>
<comment type="caution">
    <text evidence="2">The sequence shown here is derived from an EMBL/GenBank/DDBJ whole genome shotgun (WGS) entry which is preliminary data.</text>
</comment>
<gene>
    <name evidence="2" type="ORF">EDD78_103132</name>
</gene>
<dbReference type="EMBL" id="SLUK01000003">
    <property type="protein sequence ID" value="TCL44094.1"/>
    <property type="molecule type" value="Genomic_DNA"/>
</dbReference>
<reference evidence="2 3" key="1">
    <citation type="submission" date="2019-03" db="EMBL/GenBank/DDBJ databases">
        <title>Genomic Encyclopedia of Type Strains, Phase IV (KMG-IV): sequencing the most valuable type-strain genomes for metagenomic binning, comparative biology and taxonomic classification.</title>
        <authorList>
            <person name="Goeker M."/>
        </authorList>
    </citation>
    <scope>NUCLEOTIDE SEQUENCE [LARGE SCALE GENOMIC DNA]</scope>
    <source>
        <strain evidence="2 3">DSM 100433</strain>
    </source>
</reference>
<protein>
    <submittedName>
        <fullName evidence="2">Uncharacterized protein</fullName>
    </submittedName>
</protein>
<accession>A0A9X8Y8M3</accession>
<feature type="transmembrane region" description="Helical" evidence="1">
    <location>
        <begin position="7"/>
        <end position="30"/>
    </location>
</feature>
<keyword evidence="1" id="KW-0472">Membrane</keyword>
<keyword evidence="1" id="KW-1133">Transmembrane helix</keyword>
<feature type="transmembrane region" description="Helical" evidence="1">
    <location>
        <begin position="260"/>
        <end position="281"/>
    </location>
</feature>
<feature type="transmembrane region" description="Helical" evidence="1">
    <location>
        <begin position="104"/>
        <end position="127"/>
    </location>
</feature>